<evidence type="ECO:0000313" key="1">
    <source>
        <dbReference type="EMBL" id="SMQ45560.1"/>
    </source>
</evidence>
<name>A0A1X7RE89_ZYMT9</name>
<sequence>MPAKSSAKRREARTRAAKRVAIEKYMRARGELPVPGSKLGLLTICAELRNRIYEDVLLNKFRIDIHDCDALLAEKWNDLLTGVDGMLWSCPVELIFTGRRHHWENLMQWCKLLYHNPPTQVSYYKRVRLMLKTTTTPDYVPVAMGRVVLEGKFNDWETCERVLRSLHTMAGAVHVGWTSTHDME</sequence>
<dbReference type="EMBL" id="LT853692">
    <property type="protein sequence ID" value="SMQ45560.1"/>
    <property type="molecule type" value="Genomic_DNA"/>
</dbReference>
<protein>
    <submittedName>
        <fullName evidence="1">Uncharacterized protein</fullName>
    </submittedName>
</protein>
<accession>A0A1X7RE89</accession>
<gene>
    <name evidence="1" type="ORF">ZT3D7_G704</name>
</gene>
<organism evidence="1 2">
    <name type="scientific">Zymoseptoria tritici (strain ST99CH_3D7)</name>
    <dbReference type="NCBI Taxonomy" id="1276538"/>
    <lineage>
        <taxon>Eukaryota</taxon>
        <taxon>Fungi</taxon>
        <taxon>Dikarya</taxon>
        <taxon>Ascomycota</taxon>
        <taxon>Pezizomycotina</taxon>
        <taxon>Dothideomycetes</taxon>
        <taxon>Dothideomycetidae</taxon>
        <taxon>Mycosphaerellales</taxon>
        <taxon>Mycosphaerellaceae</taxon>
        <taxon>Zymoseptoria</taxon>
    </lineage>
</organism>
<dbReference type="Proteomes" id="UP000215127">
    <property type="component" value="Chromosome 1"/>
</dbReference>
<proteinExistence type="predicted"/>
<keyword evidence="2" id="KW-1185">Reference proteome</keyword>
<evidence type="ECO:0000313" key="2">
    <source>
        <dbReference type="Proteomes" id="UP000215127"/>
    </source>
</evidence>
<dbReference type="AlphaFoldDB" id="A0A1X7RE89"/>
<reference evidence="1 2" key="1">
    <citation type="submission" date="2016-06" db="EMBL/GenBank/DDBJ databases">
        <authorList>
            <person name="Kjaerup R.B."/>
            <person name="Dalgaard T.S."/>
            <person name="Juul-Madsen H.R."/>
        </authorList>
    </citation>
    <scope>NUCLEOTIDE SEQUENCE [LARGE SCALE GENOMIC DNA]</scope>
</reference>